<dbReference type="PANTHER" id="PTHR43065">
    <property type="entry name" value="SENSOR HISTIDINE KINASE"/>
    <property type="match status" value="1"/>
</dbReference>
<dbReference type="Gene3D" id="3.30.565.10">
    <property type="entry name" value="Histidine kinase-like ATPase, C-terminal domain"/>
    <property type="match status" value="1"/>
</dbReference>
<dbReference type="CDD" id="cd00082">
    <property type="entry name" value="HisKA"/>
    <property type="match status" value="1"/>
</dbReference>
<dbReference type="GO" id="GO:0005524">
    <property type="term" value="F:ATP binding"/>
    <property type="evidence" value="ECO:0007669"/>
    <property type="project" value="UniProtKB-KW"/>
</dbReference>
<dbReference type="PROSITE" id="PS50109">
    <property type="entry name" value="HIS_KIN"/>
    <property type="match status" value="1"/>
</dbReference>
<dbReference type="CDD" id="cd06225">
    <property type="entry name" value="HAMP"/>
    <property type="match status" value="1"/>
</dbReference>
<keyword evidence="5" id="KW-0547">Nucleotide-binding</keyword>
<dbReference type="InterPro" id="IPR003660">
    <property type="entry name" value="HAMP_dom"/>
</dbReference>
<proteinExistence type="predicted"/>
<comment type="catalytic activity">
    <reaction evidence="1">
        <text>ATP + protein L-histidine = ADP + protein N-phospho-L-histidine.</text>
        <dbReference type="EC" id="2.7.13.3"/>
    </reaction>
</comment>
<evidence type="ECO:0000256" key="9">
    <source>
        <dbReference type="SAM" id="Phobius"/>
    </source>
</evidence>
<dbReference type="InterPro" id="IPR036890">
    <property type="entry name" value="HATPase_C_sf"/>
</dbReference>
<dbReference type="SMART" id="SM00387">
    <property type="entry name" value="HATPase_c"/>
    <property type="match status" value="1"/>
</dbReference>
<evidence type="ECO:0000256" key="4">
    <source>
        <dbReference type="ARBA" id="ARBA00022679"/>
    </source>
</evidence>
<dbReference type="Pfam" id="PF02518">
    <property type="entry name" value="HATPase_c"/>
    <property type="match status" value="1"/>
</dbReference>
<dbReference type="InterPro" id="IPR005467">
    <property type="entry name" value="His_kinase_dom"/>
</dbReference>
<gene>
    <name evidence="12" type="ORF">CARN7_0138</name>
</gene>
<sequence length="479" mass="54290">MFNDLSYRYKTPLILSMVILLTASIVSANLIVQIYQDTRRDVIWNALDLGKVLARTIRPFLLHDDLWRTYETINIPFNQSSGGRTPARLAIVLDAQNRIYVSTDPSHFPILGKLSETKSRYAILEHQISARGEKPFAMEHIDPHRILMVVPILADDKTPLGTLILSYPKSILVQHLYHSIKRVVIVTLAIITILLPFGWYLSKFITKPLIQLAQCMGKIGHELPADIQCGLHFGRDEIGFLGRRFENMLNELREKQAMERRMLASERLAAIGRLTAGIAHEINNPLGGMLNAINTFDRHGNPDLLTNKTISLIGRGLLQIKQTVADLLIEARLENHALTPQDIEDARTLIMEDVNKKQISLNWHNEIEEPLPLPSTQVRQILLNLLLNAVKATHEHGHLDCQITKEPDKFKLAVNNDGDYIKPEKMEHLFEPFSNSGPEGHGLGLWITYQLVQQMNGQIEVESQPDRTAFTVTLPIEQQ</sequence>
<comment type="caution">
    <text evidence="12">The sequence shown here is derived from an EMBL/GenBank/DDBJ whole genome shotgun (WGS) entry which is preliminary data.</text>
</comment>
<dbReference type="Gene3D" id="6.10.340.10">
    <property type="match status" value="1"/>
</dbReference>
<evidence type="ECO:0000256" key="2">
    <source>
        <dbReference type="ARBA" id="ARBA00012438"/>
    </source>
</evidence>
<feature type="domain" description="Histidine kinase" evidence="10">
    <location>
        <begin position="277"/>
        <end position="478"/>
    </location>
</feature>
<protein>
    <recommendedName>
        <fullName evidence="2">histidine kinase</fullName>
        <ecNumber evidence="2">2.7.13.3</ecNumber>
    </recommendedName>
</protein>
<evidence type="ECO:0000256" key="5">
    <source>
        <dbReference type="ARBA" id="ARBA00022741"/>
    </source>
</evidence>
<dbReference type="SUPFAM" id="SSF158472">
    <property type="entry name" value="HAMP domain-like"/>
    <property type="match status" value="1"/>
</dbReference>
<keyword evidence="9" id="KW-1133">Transmembrane helix</keyword>
<dbReference type="EC" id="2.7.13.3" evidence="2"/>
<dbReference type="InterPro" id="IPR036097">
    <property type="entry name" value="HisK_dim/P_sf"/>
</dbReference>
<evidence type="ECO:0000259" key="10">
    <source>
        <dbReference type="PROSITE" id="PS50109"/>
    </source>
</evidence>
<dbReference type="Pfam" id="PF00512">
    <property type="entry name" value="HisKA"/>
    <property type="match status" value="1"/>
</dbReference>
<evidence type="ECO:0000256" key="8">
    <source>
        <dbReference type="ARBA" id="ARBA00023012"/>
    </source>
</evidence>
<keyword evidence="3" id="KW-0597">Phosphoprotein</keyword>
<accession>E6QQ89</accession>
<dbReference type="SUPFAM" id="SSF47384">
    <property type="entry name" value="Homodimeric domain of signal transducing histidine kinase"/>
    <property type="match status" value="1"/>
</dbReference>
<feature type="transmembrane region" description="Helical" evidence="9">
    <location>
        <begin position="183"/>
        <end position="201"/>
    </location>
</feature>
<evidence type="ECO:0000256" key="3">
    <source>
        <dbReference type="ARBA" id="ARBA00022553"/>
    </source>
</evidence>
<organism evidence="12">
    <name type="scientific">mine drainage metagenome</name>
    <dbReference type="NCBI Taxonomy" id="410659"/>
    <lineage>
        <taxon>unclassified sequences</taxon>
        <taxon>metagenomes</taxon>
        <taxon>ecological metagenomes</taxon>
    </lineage>
</organism>
<dbReference type="PROSITE" id="PS50885">
    <property type="entry name" value="HAMP"/>
    <property type="match status" value="1"/>
</dbReference>
<dbReference type="InterPro" id="IPR004358">
    <property type="entry name" value="Sig_transdc_His_kin-like_C"/>
</dbReference>
<reference evidence="12" key="1">
    <citation type="submission" date="2009-10" db="EMBL/GenBank/DDBJ databases">
        <title>Diversity of trophic interactions inside an arsenic-rich microbial ecosystem.</title>
        <authorList>
            <person name="Bertin P.N."/>
            <person name="Heinrich-Salmeron A."/>
            <person name="Pelletier E."/>
            <person name="Goulhen-Chollet F."/>
            <person name="Arsene-Ploetze F."/>
            <person name="Gallien S."/>
            <person name="Calteau A."/>
            <person name="Vallenet D."/>
            <person name="Casiot C."/>
            <person name="Chane-Woon-Ming B."/>
            <person name="Giloteaux L."/>
            <person name="Barakat M."/>
            <person name="Bonnefoy V."/>
            <person name="Bruneel O."/>
            <person name="Chandler M."/>
            <person name="Cleiss J."/>
            <person name="Duran R."/>
            <person name="Elbaz-Poulichet F."/>
            <person name="Fonknechten N."/>
            <person name="Lauga B."/>
            <person name="Mornico D."/>
            <person name="Ortet P."/>
            <person name="Schaeffer C."/>
            <person name="Siguier P."/>
            <person name="Alexander Thil Smith A."/>
            <person name="Van Dorsselaer A."/>
            <person name="Weissenbach J."/>
            <person name="Medigue C."/>
            <person name="Le Paslier D."/>
        </authorList>
    </citation>
    <scope>NUCLEOTIDE SEQUENCE</scope>
</reference>
<dbReference type="Gene3D" id="1.10.287.130">
    <property type="match status" value="1"/>
</dbReference>
<keyword evidence="6 12" id="KW-0418">Kinase</keyword>
<name>E6QQ89_9ZZZZ</name>
<evidence type="ECO:0000256" key="7">
    <source>
        <dbReference type="ARBA" id="ARBA00022840"/>
    </source>
</evidence>
<evidence type="ECO:0000256" key="6">
    <source>
        <dbReference type="ARBA" id="ARBA00022777"/>
    </source>
</evidence>
<keyword evidence="7" id="KW-0067">ATP-binding</keyword>
<keyword evidence="9" id="KW-0812">Transmembrane</keyword>
<dbReference type="PANTHER" id="PTHR43065:SF10">
    <property type="entry name" value="PEROXIDE STRESS-ACTIVATED HISTIDINE KINASE MAK3"/>
    <property type="match status" value="1"/>
</dbReference>
<evidence type="ECO:0000259" key="11">
    <source>
        <dbReference type="PROSITE" id="PS50885"/>
    </source>
</evidence>
<dbReference type="SMART" id="SM00304">
    <property type="entry name" value="HAMP"/>
    <property type="match status" value="1"/>
</dbReference>
<keyword evidence="9" id="KW-0472">Membrane</keyword>
<dbReference type="GO" id="GO:0016020">
    <property type="term" value="C:membrane"/>
    <property type="evidence" value="ECO:0007669"/>
    <property type="project" value="InterPro"/>
</dbReference>
<dbReference type="AlphaFoldDB" id="E6QQ89"/>
<dbReference type="PRINTS" id="PR00344">
    <property type="entry name" value="BCTRLSENSOR"/>
</dbReference>
<dbReference type="EMBL" id="CABR01000031">
    <property type="protein sequence ID" value="CBI09410.1"/>
    <property type="molecule type" value="Genomic_DNA"/>
</dbReference>
<dbReference type="GO" id="GO:0000155">
    <property type="term" value="F:phosphorelay sensor kinase activity"/>
    <property type="evidence" value="ECO:0007669"/>
    <property type="project" value="InterPro"/>
</dbReference>
<feature type="transmembrane region" description="Helical" evidence="9">
    <location>
        <begin position="12"/>
        <end position="32"/>
    </location>
</feature>
<evidence type="ECO:0000256" key="1">
    <source>
        <dbReference type="ARBA" id="ARBA00000085"/>
    </source>
</evidence>
<dbReference type="SMART" id="SM00388">
    <property type="entry name" value="HisKA"/>
    <property type="match status" value="1"/>
</dbReference>
<keyword evidence="4" id="KW-0808">Transferase</keyword>
<evidence type="ECO:0000313" key="12">
    <source>
        <dbReference type="EMBL" id="CBI09410.1"/>
    </source>
</evidence>
<dbReference type="SUPFAM" id="SSF55874">
    <property type="entry name" value="ATPase domain of HSP90 chaperone/DNA topoisomerase II/histidine kinase"/>
    <property type="match status" value="1"/>
</dbReference>
<keyword evidence="8" id="KW-0902">Two-component regulatory system</keyword>
<dbReference type="InterPro" id="IPR003594">
    <property type="entry name" value="HATPase_dom"/>
</dbReference>
<feature type="domain" description="HAMP" evidence="11">
    <location>
        <begin position="203"/>
        <end position="257"/>
    </location>
</feature>
<dbReference type="InterPro" id="IPR003661">
    <property type="entry name" value="HisK_dim/P_dom"/>
</dbReference>